<gene>
    <name evidence="1" type="ORF">BDV35DRAFT_367064</name>
</gene>
<dbReference type="Proteomes" id="UP000325434">
    <property type="component" value="Unassembled WGS sequence"/>
</dbReference>
<dbReference type="EMBL" id="ML734670">
    <property type="protein sequence ID" value="KAB8242171.1"/>
    <property type="molecule type" value="Genomic_DNA"/>
</dbReference>
<name>A0A5N6GIG4_ASPFL</name>
<protein>
    <submittedName>
        <fullName evidence="1">Uncharacterized protein</fullName>
    </submittedName>
</protein>
<reference evidence="1" key="1">
    <citation type="submission" date="2019-04" db="EMBL/GenBank/DDBJ databases">
        <title>Friends and foes A comparative genomics study of 23 Aspergillus species from section Flavi.</title>
        <authorList>
            <consortium name="DOE Joint Genome Institute"/>
            <person name="Kjaerbolling I."/>
            <person name="Vesth T."/>
            <person name="Frisvad J.C."/>
            <person name="Nybo J.L."/>
            <person name="Theobald S."/>
            <person name="Kildgaard S."/>
            <person name="Isbrandt T."/>
            <person name="Kuo A."/>
            <person name="Sato A."/>
            <person name="Lyhne E.K."/>
            <person name="Kogle M.E."/>
            <person name="Wiebenga A."/>
            <person name="Kun R.S."/>
            <person name="Lubbers R.J."/>
            <person name="Makela M.R."/>
            <person name="Barry K."/>
            <person name="Chovatia M."/>
            <person name="Clum A."/>
            <person name="Daum C."/>
            <person name="Haridas S."/>
            <person name="He G."/>
            <person name="LaButti K."/>
            <person name="Lipzen A."/>
            <person name="Mondo S."/>
            <person name="Riley R."/>
            <person name="Salamov A."/>
            <person name="Simmons B.A."/>
            <person name="Magnuson J.K."/>
            <person name="Henrissat B."/>
            <person name="Mortensen U.H."/>
            <person name="Larsen T.O."/>
            <person name="Devries R.P."/>
            <person name="Grigoriev I.V."/>
            <person name="Machida M."/>
            <person name="Baker S.E."/>
            <person name="Andersen M.R."/>
        </authorList>
    </citation>
    <scope>NUCLEOTIDE SEQUENCE [LARGE SCALE GENOMIC DNA]</scope>
    <source>
        <strain evidence="1">CBS 121.62</strain>
    </source>
</reference>
<sequence length="65" mass="8050">MYAARNNFAFDTIYWKKIDQRFFGPTTHEDNDICDIWRKRLYLLKLEEKSIMEEYVNLKLKDRNT</sequence>
<dbReference type="VEuPathDB" id="FungiDB:AFLA_005160"/>
<evidence type="ECO:0000313" key="1">
    <source>
        <dbReference type="EMBL" id="KAB8242171.1"/>
    </source>
</evidence>
<proteinExistence type="predicted"/>
<dbReference type="AlphaFoldDB" id="A0A5N6GIG4"/>
<accession>A0A5N6GIG4</accession>
<dbReference type="VEuPathDB" id="FungiDB:F9C07_2284454"/>
<organism evidence="1">
    <name type="scientific">Aspergillus flavus</name>
    <dbReference type="NCBI Taxonomy" id="5059"/>
    <lineage>
        <taxon>Eukaryota</taxon>
        <taxon>Fungi</taxon>
        <taxon>Dikarya</taxon>
        <taxon>Ascomycota</taxon>
        <taxon>Pezizomycotina</taxon>
        <taxon>Eurotiomycetes</taxon>
        <taxon>Eurotiomycetidae</taxon>
        <taxon>Eurotiales</taxon>
        <taxon>Aspergillaceae</taxon>
        <taxon>Aspergillus</taxon>
        <taxon>Aspergillus subgen. Circumdati</taxon>
    </lineage>
</organism>